<dbReference type="GO" id="GO:0005524">
    <property type="term" value="F:ATP binding"/>
    <property type="evidence" value="ECO:0007669"/>
    <property type="project" value="InterPro"/>
</dbReference>
<dbReference type="PANTHER" id="PTHR23257:SF855">
    <property type="entry name" value="PROTEIN KINASE DOMAIN-CONTAINING PROTEIN"/>
    <property type="match status" value="1"/>
</dbReference>
<dbReference type="SUPFAM" id="SSF56112">
    <property type="entry name" value="Protein kinase-like (PK-like)"/>
    <property type="match status" value="1"/>
</dbReference>
<dbReference type="EMBL" id="CM016553">
    <property type="protein sequence ID" value="TKW29992.1"/>
    <property type="molecule type" value="Genomic_DNA"/>
</dbReference>
<dbReference type="InterPro" id="IPR008271">
    <property type="entry name" value="Ser/Thr_kinase_AS"/>
</dbReference>
<dbReference type="CDD" id="cd13999">
    <property type="entry name" value="STKc_MAP3K-like"/>
    <property type="match status" value="1"/>
</dbReference>
<dbReference type="PROSITE" id="PS00108">
    <property type="entry name" value="PROTEIN_KINASE_ST"/>
    <property type="match status" value="1"/>
</dbReference>
<feature type="compositionally biased region" description="Low complexity" evidence="1">
    <location>
        <begin position="343"/>
        <end position="357"/>
    </location>
</feature>
<name>A0A4U6VY93_SETVI</name>
<dbReference type="SMART" id="SM00666">
    <property type="entry name" value="PB1"/>
    <property type="match status" value="1"/>
</dbReference>
<dbReference type="InterPro" id="IPR001245">
    <property type="entry name" value="Ser-Thr/Tyr_kinase_cat_dom"/>
</dbReference>
<evidence type="ECO:0000313" key="3">
    <source>
        <dbReference type="EMBL" id="TKW29997.1"/>
    </source>
</evidence>
<dbReference type="PRINTS" id="PR00109">
    <property type="entry name" value="TYRKINASE"/>
</dbReference>
<dbReference type="OMA" id="PMRIKFI"/>
<feature type="region of interest" description="Disordered" evidence="1">
    <location>
        <begin position="425"/>
        <end position="546"/>
    </location>
</feature>
<feature type="compositionally biased region" description="Polar residues" evidence="1">
    <location>
        <begin position="482"/>
        <end position="500"/>
    </location>
</feature>
<dbReference type="PANTHER" id="PTHR23257">
    <property type="entry name" value="SERINE-THREONINE PROTEIN KINASE"/>
    <property type="match status" value="1"/>
</dbReference>
<feature type="compositionally biased region" description="Polar residues" evidence="1">
    <location>
        <begin position="444"/>
        <end position="464"/>
    </location>
</feature>
<dbReference type="GO" id="GO:0004672">
    <property type="term" value="F:protein kinase activity"/>
    <property type="evidence" value="ECO:0007669"/>
    <property type="project" value="InterPro"/>
</dbReference>
<dbReference type="InterPro" id="IPR011009">
    <property type="entry name" value="Kinase-like_dom_sf"/>
</dbReference>
<feature type="domain" description="Protein kinase" evidence="2">
    <location>
        <begin position="601"/>
        <end position="868"/>
    </location>
</feature>
<dbReference type="GO" id="GO:0007165">
    <property type="term" value="P:signal transduction"/>
    <property type="evidence" value="ECO:0007669"/>
    <property type="project" value="TreeGrafter"/>
</dbReference>
<dbReference type="GO" id="GO:0005737">
    <property type="term" value="C:cytoplasm"/>
    <property type="evidence" value="ECO:0007669"/>
    <property type="project" value="TreeGrafter"/>
</dbReference>
<dbReference type="Gramene" id="TKW29993">
    <property type="protein sequence ID" value="TKW29993"/>
    <property type="gene ID" value="SEVIR_2G005000v2"/>
</dbReference>
<dbReference type="Pfam" id="PF07714">
    <property type="entry name" value="PK_Tyr_Ser-Thr"/>
    <property type="match status" value="1"/>
</dbReference>
<dbReference type="InterPro" id="IPR000270">
    <property type="entry name" value="PB1_dom"/>
</dbReference>
<accession>A0A4U6VY93</accession>
<dbReference type="EMBL" id="CM016553">
    <property type="protein sequence ID" value="TKW29994.1"/>
    <property type="molecule type" value="Genomic_DNA"/>
</dbReference>
<dbReference type="Gramene" id="TKW29997">
    <property type="protein sequence ID" value="TKW29997"/>
    <property type="gene ID" value="SEVIR_2G005000v2"/>
</dbReference>
<dbReference type="Gramene" id="TKW29992">
    <property type="protein sequence ID" value="TKW29992"/>
    <property type="gene ID" value="SEVIR_2G005000v2"/>
</dbReference>
<gene>
    <name evidence="3" type="ORF">SEVIR_2G005000v2</name>
</gene>
<protein>
    <recommendedName>
        <fullName evidence="2">Protein kinase domain-containing protein</fullName>
    </recommendedName>
</protein>
<sequence>MDWTEQMFNICQQKPQKQLPTYPPFSDISSSSGSHNWFPPNPYQVQPRKIKFICNFGGTFLPRPSDGELRYVGGERHLVQINRDMSWHELTCKTTKLIRRDHTIKYHLPGEQLNMLISITSDDDLRNMIDECIVLEANRERLTMYLFSAKDDEHNVHLLVTCSSYAEKEAQFIALINGLTRPIVASRMQSIGSTSTNDLDQAMLGIKDDRLPAGTEEESSLYMKGKPSQRIVVEPPKASSGPLEKTLPTPNFLTRMAKKDKAKNREGDLITSGRKITGVHFSPSVPAESIHAAKREAGSDQAVSRHQPELERTATITIEKGIQAAGTQEKGSPRKELLIPPDNSNVNKLLSNSNNNSPTPHTSRAAYEVPASLSRAPKKAANQQTSSDNNKMKPGGHNSQEEGMSHSAQEPQMKNKNYQLQNKMEMSGHGPESVTPMQCHDNMGISSNHTLEKSVATNSRTKQQPEVPIMRSNTSKEGHPSKVSSNSEETIFSSPFTSSDKTTELKQHTLVRASSERQQERPSSPRPDEQSSRMIKSRSVGADRNSPQIIIPTQEVKDNTVPLISELEEHRTKNTEQGLPKSVALSRGLTTNVQIISNEDLEDLREMGSGAFGTVFHGKWKGTDVAIKRIKNSCFMLPSPQADKLITEFWREADIISKLHHPNILALYGVVNNGPGATLATVTEFMVNGSLKKVLHRKDKYLDWRKRIMLAMDAAIGMEYLHSKDIVHFDLKCDNLLVNVKDPSHPICKVADFGLSKMKQATLVSGGMRGTLPWMAPELLTMSGTKVSEKIDVYSFGIVMWEILTGEDPYDGMHYGGVIGGILSNTLRPPVPASCNPEWRKLMEQCWSTEPERRPAFTEVASRLRAILEAS</sequence>
<dbReference type="SUPFAM" id="SSF54277">
    <property type="entry name" value="CAD &amp; PB1 domains"/>
    <property type="match status" value="1"/>
</dbReference>
<dbReference type="Gene3D" id="1.10.510.10">
    <property type="entry name" value="Transferase(Phosphotransferase) domain 1"/>
    <property type="match status" value="1"/>
</dbReference>
<keyword evidence="4" id="KW-1185">Reference proteome</keyword>
<dbReference type="Proteomes" id="UP000298652">
    <property type="component" value="Chromosome 2"/>
</dbReference>
<dbReference type="EMBL" id="CM016553">
    <property type="protein sequence ID" value="TKW29997.1"/>
    <property type="molecule type" value="Genomic_DNA"/>
</dbReference>
<dbReference type="InterPro" id="IPR000719">
    <property type="entry name" value="Prot_kinase_dom"/>
</dbReference>
<dbReference type="CDD" id="cd06410">
    <property type="entry name" value="PB1_UP2"/>
    <property type="match status" value="1"/>
</dbReference>
<dbReference type="InterPro" id="IPR050167">
    <property type="entry name" value="Ser_Thr_protein_kinase"/>
</dbReference>
<evidence type="ECO:0000313" key="4">
    <source>
        <dbReference type="Proteomes" id="UP000298652"/>
    </source>
</evidence>
<dbReference type="PROSITE" id="PS50011">
    <property type="entry name" value="PROTEIN_KINASE_DOM"/>
    <property type="match status" value="1"/>
</dbReference>
<evidence type="ECO:0000256" key="1">
    <source>
        <dbReference type="SAM" id="MobiDB-lite"/>
    </source>
</evidence>
<dbReference type="EMBL" id="CM016553">
    <property type="protein sequence ID" value="TKW29996.1"/>
    <property type="molecule type" value="Genomic_DNA"/>
</dbReference>
<proteinExistence type="predicted"/>
<dbReference type="Gene3D" id="3.10.20.90">
    <property type="entry name" value="Phosphatidylinositol 3-kinase Catalytic Subunit, Chain A, domain 1"/>
    <property type="match status" value="1"/>
</dbReference>
<reference evidence="3 4" key="1">
    <citation type="submission" date="2019-03" db="EMBL/GenBank/DDBJ databases">
        <title>WGS assembly of Setaria viridis.</title>
        <authorList>
            <person name="Huang P."/>
            <person name="Jenkins J."/>
            <person name="Grimwood J."/>
            <person name="Barry K."/>
            <person name="Healey A."/>
            <person name="Mamidi S."/>
            <person name="Sreedasyam A."/>
            <person name="Shu S."/>
            <person name="Feldman M."/>
            <person name="Wu J."/>
            <person name="Yu Y."/>
            <person name="Chen C."/>
            <person name="Johnson J."/>
            <person name="Rokhsar D."/>
            <person name="Baxter I."/>
            <person name="Schmutz J."/>
            <person name="Brutnell T."/>
            <person name="Kellogg E."/>
        </authorList>
    </citation>
    <scope>NUCLEOTIDE SEQUENCE [LARGE SCALE GENOMIC DNA]</scope>
    <source>
        <strain evidence="4">cv. A10</strain>
    </source>
</reference>
<organism evidence="3 4">
    <name type="scientific">Setaria viridis</name>
    <name type="common">Green bristlegrass</name>
    <name type="synonym">Setaria italica subsp. viridis</name>
    <dbReference type="NCBI Taxonomy" id="4556"/>
    <lineage>
        <taxon>Eukaryota</taxon>
        <taxon>Viridiplantae</taxon>
        <taxon>Streptophyta</taxon>
        <taxon>Embryophyta</taxon>
        <taxon>Tracheophyta</taxon>
        <taxon>Spermatophyta</taxon>
        <taxon>Magnoliopsida</taxon>
        <taxon>Liliopsida</taxon>
        <taxon>Poales</taxon>
        <taxon>Poaceae</taxon>
        <taxon>PACMAD clade</taxon>
        <taxon>Panicoideae</taxon>
        <taxon>Panicodae</taxon>
        <taxon>Paniceae</taxon>
        <taxon>Cenchrinae</taxon>
        <taxon>Setaria</taxon>
    </lineage>
</organism>
<dbReference type="Pfam" id="PF00564">
    <property type="entry name" value="PB1"/>
    <property type="match status" value="1"/>
</dbReference>
<dbReference type="EMBL" id="CM016553">
    <property type="protein sequence ID" value="TKW29993.1"/>
    <property type="molecule type" value="Genomic_DNA"/>
</dbReference>
<dbReference type="SMART" id="SM00220">
    <property type="entry name" value="S_TKc"/>
    <property type="match status" value="1"/>
</dbReference>
<dbReference type="Gramene" id="TKW29996">
    <property type="protein sequence ID" value="TKW29996"/>
    <property type="gene ID" value="SEVIR_2G005000v2"/>
</dbReference>
<dbReference type="Gramene" id="TKW29994">
    <property type="protein sequence ID" value="TKW29994"/>
    <property type="gene ID" value="SEVIR_2G005000v2"/>
</dbReference>
<dbReference type="Gene3D" id="3.30.200.20">
    <property type="entry name" value="Phosphorylase Kinase, domain 1"/>
    <property type="match status" value="1"/>
</dbReference>
<feature type="region of interest" description="Disordered" evidence="1">
    <location>
        <begin position="292"/>
        <end position="411"/>
    </location>
</feature>
<dbReference type="FunFam" id="3.30.200.20:FF:000618">
    <property type="entry name" value="Serine/threonine-protein kinase CTR1"/>
    <property type="match status" value="1"/>
</dbReference>
<evidence type="ECO:0000259" key="2">
    <source>
        <dbReference type="PROSITE" id="PS50011"/>
    </source>
</evidence>
<dbReference type="AlphaFoldDB" id="A0A4U6VY93"/>